<dbReference type="AlphaFoldDB" id="A0A0N5AGI7"/>
<dbReference type="STRING" id="451379.A0A0N5AGI7"/>
<keyword evidence="5" id="KW-1185">Reference proteome</keyword>
<evidence type="ECO:0000256" key="3">
    <source>
        <dbReference type="ARBA" id="ARBA00039793"/>
    </source>
</evidence>
<dbReference type="CDD" id="cd22928">
    <property type="entry name" value="HFD_POLE3_DPB4"/>
    <property type="match status" value="1"/>
</dbReference>
<dbReference type="PANTHER" id="PTHR46172:SF1">
    <property type="entry name" value="DNA POLYMERASE EPSILON SUBUNIT 3"/>
    <property type="match status" value="1"/>
</dbReference>
<evidence type="ECO:0000256" key="2">
    <source>
        <dbReference type="ARBA" id="ARBA00023242"/>
    </source>
</evidence>
<dbReference type="GO" id="GO:0008622">
    <property type="term" value="C:epsilon DNA polymerase complex"/>
    <property type="evidence" value="ECO:0007669"/>
    <property type="project" value="TreeGrafter"/>
</dbReference>
<evidence type="ECO:0000313" key="6">
    <source>
        <dbReference type="WBParaSite" id="SMUV_0000343801-mRNA-1"/>
    </source>
</evidence>
<dbReference type="GO" id="GO:0046982">
    <property type="term" value="F:protein heterodimerization activity"/>
    <property type="evidence" value="ECO:0007669"/>
    <property type="project" value="InterPro"/>
</dbReference>
<accession>A0A0N5AGI7</accession>
<dbReference type="GO" id="GO:0006272">
    <property type="term" value="P:leading strand elongation"/>
    <property type="evidence" value="ECO:0007669"/>
    <property type="project" value="TreeGrafter"/>
</dbReference>
<dbReference type="GO" id="GO:0031490">
    <property type="term" value="F:chromatin DNA binding"/>
    <property type="evidence" value="ECO:0007669"/>
    <property type="project" value="TreeGrafter"/>
</dbReference>
<name>A0A0N5AGI7_9BILA</name>
<keyword evidence="2" id="KW-0539">Nucleus</keyword>
<dbReference type="GO" id="GO:0006974">
    <property type="term" value="P:DNA damage response"/>
    <property type="evidence" value="ECO:0007669"/>
    <property type="project" value="TreeGrafter"/>
</dbReference>
<evidence type="ECO:0000256" key="1">
    <source>
        <dbReference type="ARBA" id="ARBA00004123"/>
    </source>
</evidence>
<dbReference type="GO" id="GO:0008623">
    <property type="term" value="C:CHRAC"/>
    <property type="evidence" value="ECO:0007669"/>
    <property type="project" value="TreeGrafter"/>
</dbReference>
<dbReference type="InterPro" id="IPR051377">
    <property type="entry name" value="DNA_Pol-Epsilon_Subunit"/>
</dbReference>
<dbReference type="SUPFAM" id="SSF47113">
    <property type="entry name" value="Histone-fold"/>
    <property type="match status" value="1"/>
</dbReference>
<sequence>MSSSTHLEGIEDLRLPQTVVGRIIKDALPPGVIVSKEARTAISRAATVFILHATTYAECCAISNKRKTVTAADVITAIGKLDCDDLEKPVNFKALLSL</sequence>
<comment type="subcellular location">
    <subcellularLocation>
        <location evidence="1">Nucleus</location>
    </subcellularLocation>
</comment>
<dbReference type="Pfam" id="PF00808">
    <property type="entry name" value="CBFD_NFYB_HMF"/>
    <property type="match status" value="1"/>
</dbReference>
<evidence type="ECO:0000313" key="5">
    <source>
        <dbReference type="Proteomes" id="UP000046393"/>
    </source>
</evidence>
<proteinExistence type="predicted"/>
<dbReference type="GO" id="GO:0031507">
    <property type="term" value="P:heterochromatin formation"/>
    <property type="evidence" value="ECO:0007669"/>
    <property type="project" value="TreeGrafter"/>
</dbReference>
<dbReference type="InterPro" id="IPR009072">
    <property type="entry name" value="Histone-fold"/>
</dbReference>
<dbReference type="Proteomes" id="UP000046393">
    <property type="component" value="Unplaced"/>
</dbReference>
<dbReference type="WBParaSite" id="SMUV_0000343801-mRNA-1">
    <property type="protein sequence ID" value="SMUV_0000343801-mRNA-1"/>
    <property type="gene ID" value="SMUV_0000343801"/>
</dbReference>
<dbReference type="Gene3D" id="1.10.20.10">
    <property type="entry name" value="Histone, subunit A"/>
    <property type="match status" value="1"/>
</dbReference>
<dbReference type="PANTHER" id="PTHR46172">
    <property type="entry name" value="DNA POLYMERASE EPSILON SUBUNIT 3"/>
    <property type="match status" value="1"/>
</dbReference>
<evidence type="ECO:0000259" key="4">
    <source>
        <dbReference type="Pfam" id="PF00808"/>
    </source>
</evidence>
<reference evidence="6" key="1">
    <citation type="submission" date="2017-02" db="UniProtKB">
        <authorList>
            <consortium name="WormBaseParasite"/>
        </authorList>
    </citation>
    <scope>IDENTIFICATION</scope>
</reference>
<protein>
    <recommendedName>
        <fullName evidence="3">DNA polymerase epsilon subunit 3</fullName>
    </recommendedName>
</protein>
<dbReference type="InterPro" id="IPR003958">
    <property type="entry name" value="CBFA_NFYB_domain"/>
</dbReference>
<feature type="domain" description="Transcription factor CBF/NF-Y/archaeal histone" evidence="4">
    <location>
        <begin position="14"/>
        <end position="78"/>
    </location>
</feature>
<organism evidence="5 6">
    <name type="scientific">Syphacia muris</name>
    <dbReference type="NCBI Taxonomy" id="451379"/>
    <lineage>
        <taxon>Eukaryota</taxon>
        <taxon>Metazoa</taxon>
        <taxon>Ecdysozoa</taxon>
        <taxon>Nematoda</taxon>
        <taxon>Chromadorea</taxon>
        <taxon>Rhabditida</taxon>
        <taxon>Spirurina</taxon>
        <taxon>Oxyuridomorpha</taxon>
        <taxon>Oxyuroidea</taxon>
        <taxon>Oxyuridae</taxon>
        <taxon>Syphacia</taxon>
    </lineage>
</organism>